<keyword evidence="1" id="KW-1133">Transmembrane helix</keyword>
<keyword evidence="1" id="KW-0472">Membrane</keyword>
<organism evidence="2 3">
    <name type="scientific">Planococcus halotolerans</name>
    <dbReference type="NCBI Taxonomy" id="2233542"/>
    <lineage>
        <taxon>Bacteria</taxon>
        <taxon>Bacillati</taxon>
        <taxon>Bacillota</taxon>
        <taxon>Bacilli</taxon>
        <taxon>Bacillales</taxon>
        <taxon>Caryophanaceae</taxon>
        <taxon>Planococcus</taxon>
    </lineage>
</organism>
<gene>
    <name evidence="2" type="ORF">DP120_09305</name>
</gene>
<dbReference type="RefSeq" id="WP_112223397.1">
    <property type="nucleotide sequence ID" value="NZ_CP047673.1"/>
</dbReference>
<evidence type="ECO:0000313" key="3">
    <source>
        <dbReference type="Proteomes" id="UP000251002"/>
    </source>
</evidence>
<feature type="transmembrane region" description="Helical" evidence="1">
    <location>
        <begin position="44"/>
        <end position="69"/>
    </location>
</feature>
<dbReference type="Proteomes" id="UP000251002">
    <property type="component" value="Unassembled WGS sequence"/>
</dbReference>
<sequence length="74" mass="8306">MEKERMKKHILLYGGIVMVILSALAIYDLVASGVGPVIQLPPASLIWIAFPLFMVIGIVFIVLGIYRFLFEEKI</sequence>
<keyword evidence="3" id="KW-1185">Reference proteome</keyword>
<evidence type="ECO:0008006" key="4">
    <source>
        <dbReference type="Google" id="ProtNLM"/>
    </source>
</evidence>
<feature type="transmembrane region" description="Helical" evidence="1">
    <location>
        <begin position="12"/>
        <end position="38"/>
    </location>
</feature>
<dbReference type="AlphaFoldDB" id="A0A365KWZ6"/>
<evidence type="ECO:0000313" key="2">
    <source>
        <dbReference type="EMBL" id="RAZ77670.1"/>
    </source>
</evidence>
<dbReference type="EMBL" id="QLZR01000003">
    <property type="protein sequence ID" value="RAZ77670.1"/>
    <property type="molecule type" value="Genomic_DNA"/>
</dbReference>
<evidence type="ECO:0000256" key="1">
    <source>
        <dbReference type="SAM" id="Phobius"/>
    </source>
</evidence>
<name>A0A365KWZ6_9BACL</name>
<comment type="caution">
    <text evidence="2">The sequence shown here is derived from an EMBL/GenBank/DDBJ whole genome shotgun (WGS) entry which is preliminary data.</text>
</comment>
<keyword evidence="1" id="KW-0812">Transmembrane</keyword>
<accession>A0A365KWZ6</accession>
<reference evidence="2 3" key="1">
    <citation type="submission" date="2018-06" db="EMBL/GenBank/DDBJ databases">
        <title>The draft genome sequences of strains SCU63 and S1.</title>
        <authorList>
            <person name="Gan L."/>
        </authorList>
    </citation>
    <scope>NUCLEOTIDE SEQUENCE [LARGE SCALE GENOMIC DNA]</scope>
    <source>
        <strain evidence="2 3">SCU63</strain>
    </source>
</reference>
<proteinExistence type="predicted"/>
<protein>
    <recommendedName>
        <fullName evidence="4">DUF3955 domain-containing protein</fullName>
    </recommendedName>
</protein>